<reference evidence="6 7" key="1">
    <citation type="submission" date="2017-03" db="EMBL/GenBank/DDBJ databases">
        <title>Complete genome sequence of Blastomonas fulva degrading microcsystin LR.</title>
        <authorList>
            <person name="Lee H.-g."/>
            <person name="Jin L."/>
            <person name="oh H.-M."/>
        </authorList>
    </citation>
    <scope>NUCLEOTIDE SEQUENCE [LARGE SCALE GENOMIC DNA]</scope>
    <source>
        <strain evidence="6 7">T2</strain>
    </source>
</reference>
<dbReference type="Pfam" id="PF07690">
    <property type="entry name" value="MFS_1"/>
    <property type="match status" value="1"/>
</dbReference>
<feature type="transmembrane region" description="Helical" evidence="4">
    <location>
        <begin position="267"/>
        <end position="290"/>
    </location>
</feature>
<evidence type="ECO:0000313" key="7">
    <source>
        <dbReference type="Proteomes" id="UP000258016"/>
    </source>
</evidence>
<evidence type="ECO:0000259" key="5">
    <source>
        <dbReference type="PROSITE" id="PS50850"/>
    </source>
</evidence>
<feature type="transmembrane region" description="Helical" evidence="4">
    <location>
        <begin position="192"/>
        <end position="210"/>
    </location>
</feature>
<gene>
    <name evidence="6" type="ORF">B5J99_11770</name>
</gene>
<sequence>MAMSDMPAQHEGPLSGQKLPTDRMALLFMVMLVTAAGNTAMQSVMPAIGTRLGVADVWVSLAYSWSALLWMVFAPRWARLSDRRGRKALMNLGLVGFISSFALCGLTLIVGLNGYLSGAWTMLIFAMFRSLYGGLGSAAPPAVQAYVAARTSRQERTQSLSMISSSFGLGTVIGPALAPLIILPFLGLPSPFFVFATFGLLVLVTLKLRLPDDTPSYAARGRLVSEPMSTSAAGEVYDADEHDEAPPAPVDPTQQRLSWKDARLRPWLITGLVGGHANAMILGLVGFMLLDRLDLRATPELAAGPTGLVLMAGAFATLLAQWGLIPYLKMGPRNSTLWGMALAATGCTLVAFSYSINAIALGFAIASLGFGLFRPGFTAGASLAVTRAEQGQVAGIVASVNGAAYIVAPAIGVWLYNIAPLESFAIIIALCVFLLAWGRKALQRDETLVR</sequence>
<dbReference type="EMBL" id="CP020083">
    <property type="protein sequence ID" value="ASR53497.1"/>
    <property type="molecule type" value="Genomic_DNA"/>
</dbReference>
<keyword evidence="2 4" id="KW-1133">Transmembrane helix</keyword>
<feature type="transmembrane region" description="Helical" evidence="4">
    <location>
        <begin position="337"/>
        <end position="356"/>
    </location>
</feature>
<dbReference type="InterPro" id="IPR036259">
    <property type="entry name" value="MFS_trans_sf"/>
</dbReference>
<feature type="transmembrane region" description="Helical" evidence="4">
    <location>
        <begin position="302"/>
        <end position="325"/>
    </location>
</feature>
<accession>A0ABM6MBX9</accession>
<dbReference type="InterPro" id="IPR011701">
    <property type="entry name" value="MFS"/>
</dbReference>
<protein>
    <submittedName>
        <fullName evidence="6">MFS transporter</fullName>
    </submittedName>
</protein>
<dbReference type="Gene3D" id="1.20.1250.20">
    <property type="entry name" value="MFS general substrate transporter like domains"/>
    <property type="match status" value="1"/>
</dbReference>
<dbReference type="PANTHER" id="PTHR23546:SF1">
    <property type="entry name" value="MEMBRANE PROTEIN"/>
    <property type="match status" value="1"/>
</dbReference>
<keyword evidence="7" id="KW-1185">Reference proteome</keyword>
<evidence type="ECO:0000256" key="4">
    <source>
        <dbReference type="SAM" id="Phobius"/>
    </source>
</evidence>
<feature type="transmembrane region" description="Helical" evidence="4">
    <location>
        <begin position="118"/>
        <end position="139"/>
    </location>
</feature>
<keyword evidence="1 4" id="KW-0812">Transmembrane</keyword>
<feature type="domain" description="Major facilitator superfamily (MFS) profile" evidence="5">
    <location>
        <begin position="23"/>
        <end position="446"/>
    </location>
</feature>
<dbReference type="PANTHER" id="PTHR23546">
    <property type="entry name" value="TRANSPORT PROTEIN"/>
    <property type="match status" value="1"/>
</dbReference>
<feature type="transmembrane region" description="Helical" evidence="4">
    <location>
        <begin position="160"/>
        <end position="186"/>
    </location>
</feature>
<dbReference type="Proteomes" id="UP000258016">
    <property type="component" value="Chromosome"/>
</dbReference>
<feature type="transmembrane region" description="Helical" evidence="4">
    <location>
        <begin position="393"/>
        <end position="415"/>
    </location>
</feature>
<keyword evidence="3 4" id="KW-0472">Membrane</keyword>
<evidence type="ECO:0000313" key="6">
    <source>
        <dbReference type="EMBL" id="ASR53497.1"/>
    </source>
</evidence>
<organism evidence="6 7">
    <name type="scientific">Blastomonas fulva</name>
    <dbReference type="NCBI Taxonomy" id="1550728"/>
    <lineage>
        <taxon>Bacteria</taxon>
        <taxon>Pseudomonadati</taxon>
        <taxon>Pseudomonadota</taxon>
        <taxon>Alphaproteobacteria</taxon>
        <taxon>Sphingomonadales</taxon>
        <taxon>Sphingomonadaceae</taxon>
        <taxon>Blastomonas</taxon>
    </lineage>
</organism>
<feature type="transmembrane region" description="Helical" evidence="4">
    <location>
        <begin position="362"/>
        <end position="386"/>
    </location>
</feature>
<dbReference type="InterPro" id="IPR020846">
    <property type="entry name" value="MFS_dom"/>
</dbReference>
<evidence type="ECO:0000256" key="2">
    <source>
        <dbReference type="ARBA" id="ARBA00022989"/>
    </source>
</evidence>
<dbReference type="PROSITE" id="PS50850">
    <property type="entry name" value="MFS"/>
    <property type="match status" value="1"/>
</dbReference>
<name>A0ABM6MBX9_9SPHN</name>
<feature type="transmembrane region" description="Helical" evidence="4">
    <location>
        <begin position="89"/>
        <end position="112"/>
    </location>
</feature>
<feature type="transmembrane region" description="Helical" evidence="4">
    <location>
        <begin position="24"/>
        <end position="45"/>
    </location>
</feature>
<evidence type="ECO:0000256" key="1">
    <source>
        <dbReference type="ARBA" id="ARBA00022692"/>
    </source>
</evidence>
<proteinExistence type="predicted"/>
<feature type="transmembrane region" description="Helical" evidence="4">
    <location>
        <begin position="421"/>
        <end position="438"/>
    </location>
</feature>
<dbReference type="SUPFAM" id="SSF103473">
    <property type="entry name" value="MFS general substrate transporter"/>
    <property type="match status" value="1"/>
</dbReference>
<feature type="transmembrane region" description="Helical" evidence="4">
    <location>
        <begin position="57"/>
        <end position="77"/>
    </location>
</feature>
<evidence type="ECO:0000256" key="3">
    <source>
        <dbReference type="ARBA" id="ARBA00023136"/>
    </source>
</evidence>